<evidence type="ECO:0000313" key="5">
    <source>
        <dbReference type="Proteomes" id="UP001220658"/>
    </source>
</evidence>
<dbReference type="InterPro" id="IPR002611">
    <property type="entry name" value="IstB_ATP-bd"/>
</dbReference>
<dbReference type="PANTHER" id="PTHR30050">
    <property type="entry name" value="CHROMOSOMAL REPLICATION INITIATOR PROTEIN DNAA"/>
    <property type="match status" value="1"/>
</dbReference>
<dbReference type="InterPro" id="IPR027417">
    <property type="entry name" value="P-loop_NTPase"/>
</dbReference>
<dbReference type="GO" id="GO:0005524">
    <property type="term" value="F:ATP binding"/>
    <property type="evidence" value="ECO:0007669"/>
    <property type="project" value="UniProtKB-KW"/>
</dbReference>
<dbReference type="PANTHER" id="PTHR30050:SF4">
    <property type="entry name" value="ATP-BINDING PROTEIN RV3427C IN INSERTION SEQUENCE-RELATED"/>
    <property type="match status" value="1"/>
</dbReference>
<keyword evidence="2" id="KW-0067">ATP-binding</keyword>
<sequence length="249" mass="28961">MKTINSEIAEKLREMRLPVFASEFERQCLEPSDQEDSFEVRLKRLVDMEYDSRTNNTIQKNIKMAKFYDSNANINDVDYRPERNIDRGTIESLSTNEYVKNGLNIIIVGASGCGKTWLGCAFGVHACMEKYKARYIRMPELLSEFEAVRIQGRYRDYLKQISKIDLLIIDEFLLTSVNESERNDILEVIEKRTNRKSTILCSQWTPEGWLEKLGNGPVAEAILDRIINSSYKIFLQGKSMREEYSKLKK</sequence>
<reference evidence="4" key="1">
    <citation type="submission" date="2023-01" db="EMBL/GenBank/DDBJ databases">
        <title>Human gut microbiome strain richness.</title>
        <authorList>
            <person name="Chen-Liaw A."/>
        </authorList>
    </citation>
    <scope>NUCLEOTIDE SEQUENCE</scope>
    <source>
        <strain evidence="4">D55st1_G4_D55t1_190419</strain>
    </source>
</reference>
<evidence type="ECO:0000256" key="1">
    <source>
        <dbReference type="ARBA" id="ARBA00022741"/>
    </source>
</evidence>
<dbReference type="Gene3D" id="3.40.50.300">
    <property type="entry name" value="P-loop containing nucleotide triphosphate hydrolases"/>
    <property type="match status" value="1"/>
</dbReference>
<dbReference type="AlphaFoldDB" id="A0AAW6FWP6"/>
<organism evidence="4 5">
    <name type="scientific">Faecalitalea cylindroides</name>
    <dbReference type="NCBI Taxonomy" id="39483"/>
    <lineage>
        <taxon>Bacteria</taxon>
        <taxon>Bacillati</taxon>
        <taxon>Bacillota</taxon>
        <taxon>Erysipelotrichia</taxon>
        <taxon>Erysipelotrichales</taxon>
        <taxon>Erysipelotrichaceae</taxon>
        <taxon>Faecalitalea</taxon>
    </lineage>
</organism>
<feature type="domain" description="IstB-like ATP-binding" evidence="3">
    <location>
        <begin position="12"/>
        <end position="244"/>
    </location>
</feature>
<dbReference type="SUPFAM" id="SSF52540">
    <property type="entry name" value="P-loop containing nucleoside triphosphate hydrolases"/>
    <property type="match status" value="1"/>
</dbReference>
<gene>
    <name evidence="4" type="primary">istB</name>
    <name evidence="4" type="ORF">POG00_11540</name>
</gene>
<evidence type="ECO:0000256" key="2">
    <source>
        <dbReference type="ARBA" id="ARBA00022840"/>
    </source>
</evidence>
<accession>A0AAW6FWP6</accession>
<dbReference type="GO" id="GO:0006260">
    <property type="term" value="P:DNA replication"/>
    <property type="evidence" value="ECO:0007669"/>
    <property type="project" value="TreeGrafter"/>
</dbReference>
<dbReference type="PIRSF" id="PIRSF003073">
    <property type="entry name" value="DNAC_TnpB_IstB"/>
    <property type="match status" value="1"/>
</dbReference>
<dbReference type="Proteomes" id="UP001220658">
    <property type="component" value="Unassembled WGS sequence"/>
</dbReference>
<evidence type="ECO:0000259" key="3">
    <source>
        <dbReference type="Pfam" id="PF01695"/>
    </source>
</evidence>
<dbReference type="Pfam" id="PF01695">
    <property type="entry name" value="IstB_IS21"/>
    <property type="match status" value="1"/>
</dbReference>
<comment type="caution">
    <text evidence="4">The sequence shown here is derived from an EMBL/GenBank/DDBJ whole genome shotgun (WGS) entry which is preliminary data.</text>
</comment>
<dbReference type="NCBIfam" id="NF038214">
    <property type="entry name" value="IS21_help_AAA"/>
    <property type="match status" value="1"/>
</dbReference>
<evidence type="ECO:0000313" key="4">
    <source>
        <dbReference type="EMBL" id="MDC0829327.1"/>
    </source>
</evidence>
<protein>
    <submittedName>
        <fullName evidence="4">IS21-like element helper ATPase IstB</fullName>
    </submittedName>
</protein>
<proteinExistence type="predicted"/>
<dbReference type="RefSeq" id="WP_015535285.1">
    <property type="nucleotide sequence ID" value="NZ_JADMUL010000058.1"/>
</dbReference>
<keyword evidence="1" id="KW-0547">Nucleotide-binding</keyword>
<dbReference type="InterPro" id="IPR047661">
    <property type="entry name" value="IstB"/>
</dbReference>
<dbReference type="InterPro" id="IPR028350">
    <property type="entry name" value="DNAC/IstB-like"/>
</dbReference>
<name>A0AAW6FWP6_9FIRM</name>
<dbReference type="EMBL" id="JAQNCK010000058">
    <property type="protein sequence ID" value="MDC0829327.1"/>
    <property type="molecule type" value="Genomic_DNA"/>
</dbReference>